<sequence>MLWQIELQNRKYKKGDYTRTEKRRRPMKFDVLQVLILFGRALCSSLGIEKYGTVRLRNSERIVVFPIIFSGNNAIVLPITRFKDIKKGTQEEMDTIEFISCISHMILSFAISEICYKNNSKLEAAFEREMGKHMEKVSKDALNVYVRGKNTFSELLLMAYNRLFQCDERDERKRRMTAFGKCLVAEADRMIHEIDDMDEESRNKKICFYNYIKSCGEKYCDLKVWKQIICVESIVCNASTSLYTRLPSEQLLGLLAEGYMRKALNEKGFSEEELKKRGYMECSIIDIELLLDTYDRHGCEVMEELVKQIMMGKEGREIDSKYVEKVVQVVDERRRRREIEASRHAVEFLGEELSGRKSKGKAKGKKSKRKSDGKTDKKGSAVSREEERVEEEPKGSESPDEELAGAVGGVSIEDHRPKRSDRRYRIHKRVSVWMRDASSIKRALDGGREEKWKGKSIEDIERQKITHDIIEVVRLLESCDADLFFMDARTSVKDGVERSRRVAVGVLEVSGERRVGVVEAVSFKDKDGQDVIYHLMFRETVAQEIGGVMNQGISPESEMAGDSSVECSGSEGAFEYAPGTRCEVSQDTHRFVVTWKNPRNTSEVLKRLTVVCRPETI</sequence>
<comment type="similarity">
    <text evidence="1">Belongs to the UPF0329 family.</text>
</comment>
<accession>A0A9Q9CA05</accession>
<evidence type="ECO:0000256" key="1">
    <source>
        <dbReference type="ARBA" id="ARBA00009465"/>
    </source>
</evidence>
<name>A0A9Q9CA05_ENCHE</name>
<dbReference type="Pfam" id="PF12376">
    <property type="entry name" value="DUF3654"/>
    <property type="match status" value="1"/>
</dbReference>
<proteinExistence type="inferred from homology"/>
<feature type="compositionally biased region" description="Basic and acidic residues" evidence="2">
    <location>
        <begin position="370"/>
        <end position="397"/>
    </location>
</feature>
<dbReference type="AlphaFoldDB" id="A0A9Q9CA05"/>
<gene>
    <name evidence="3" type="ORF">GPU96_05g10040</name>
</gene>
<dbReference type="InterPro" id="IPR022115">
    <property type="entry name" value="DUF3654"/>
</dbReference>
<organism evidence="3 4">
    <name type="scientific">Encephalitozoon hellem</name>
    <name type="common">Microsporidian parasite</name>
    <dbReference type="NCBI Taxonomy" id="27973"/>
    <lineage>
        <taxon>Eukaryota</taxon>
        <taxon>Fungi</taxon>
        <taxon>Fungi incertae sedis</taxon>
        <taxon>Microsporidia</taxon>
        <taxon>Unikaryonidae</taxon>
        <taxon>Encephalitozoon</taxon>
    </lineage>
</organism>
<feature type="region of interest" description="Disordered" evidence="2">
    <location>
        <begin position="352"/>
        <end position="420"/>
    </location>
</feature>
<dbReference type="InterPro" id="IPR011667">
    <property type="entry name" value="UPF0329"/>
</dbReference>
<dbReference type="Proteomes" id="UP001059546">
    <property type="component" value="Chromosome V"/>
</dbReference>
<dbReference type="EMBL" id="CP075151">
    <property type="protein sequence ID" value="UTX43262.1"/>
    <property type="molecule type" value="Genomic_DNA"/>
</dbReference>
<evidence type="ECO:0000313" key="3">
    <source>
        <dbReference type="EMBL" id="UTX43262.1"/>
    </source>
</evidence>
<feature type="compositionally biased region" description="Basic residues" evidence="2">
    <location>
        <begin position="356"/>
        <end position="369"/>
    </location>
</feature>
<reference evidence="3" key="1">
    <citation type="submission" date="2021-05" db="EMBL/GenBank/DDBJ databases">
        <title>Encephalitozoon hellem ATCC 50604 Complete Genome.</title>
        <authorList>
            <person name="Mascarenhas dos Santos A.C."/>
            <person name="Julian A.T."/>
            <person name="Pombert J.-F."/>
        </authorList>
    </citation>
    <scope>NUCLEOTIDE SEQUENCE</scope>
    <source>
        <strain evidence="3">ATCC 50604</strain>
    </source>
</reference>
<evidence type="ECO:0000313" key="4">
    <source>
        <dbReference type="Proteomes" id="UP001059546"/>
    </source>
</evidence>
<protein>
    <submittedName>
        <fullName evidence="3">DUF1609 domain-containing protein</fullName>
    </submittedName>
</protein>
<evidence type="ECO:0000256" key="2">
    <source>
        <dbReference type="SAM" id="MobiDB-lite"/>
    </source>
</evidence>
<dbReference type="Pfam" id="PF07753">
    <property type="entry name" value="DUF1609"/>
    <property type="match status" value="1"/>
</dbReference>